<dbReference type="Proteomes" id="UP000660680">
    <property type="component" value="Unassembled WGS sequence"/>
</dbReference>
<evidence type="ECO:0000313" key="3">
    <source>
        <dbReference type="Proteomes" id="UP000660680"/>
    </source>
</evidence>
<gene>
    <name evidence="2" type="ORF">GCM10010171_60360</name>
</gene>
<sequence>MNRARSVGLVVAVALLTGCRGHPGLDDGPALRPPASPASTVVPPAPTRVVPAAPTRIDGPPGTGPEEIPGVPNPPSRSVPPSCPRYCGDPDAAEPGERPPDEIPGVTVVPTLPAPSDVDATEAP</sequence>
<reference evidence="2" key="2">
    <citation type="submission" date="2020-09" db="EMBL/GenBank/DDBJ databases">
        <authorList>
            <person name="Sun Q."/>
            <person name="Ohkuma M."/>
        </authorList>
    </citation>
    <scope>NUCLEOTIDE SEQUENCE</scope>
    <source>
        <strain evidence="2">JCM 3276</strain>
    </source>
</reference>
<proteinExistence type="predicted"/>
<comment type="caution">
    <text evidence="2">The sequence shown here is derived from an EMBL/GenBank/DDBJ whole genome shotgun (WGS) entry which is preliminary data.</text>
</comment>
<feature type="compositionally biased region" description="Low complexity" evidence="1">
    <location>
        <begin position="37"/>
        <end position="70"/>
    </location>
</feature>
<dbReference type="RefSeq" id="WP_189214016.1">
    <property type="nucleotide sequence ID" value="NZ_BMRB01000009.1"/>
</dbReference>
<evidence type="ECO:0000256" key="1">
    <source>
        <dbReference type="SAM" id="MobiDB-lite"/>
    </source>
</evidence>
<name>A0A918LJJ0_9PSEU</name>
<reference evidence="2" key="1">
    <citation type="journal article" date="2014" name="Int. J. Syst. Evol. Microbiol.">
        <title>Complete genome sequence of Corynebacterium casei LMG S-19264T (=DSM 44701T), isolated from a smear-ripened cheese.</title>
        <authorList>
            <consortium name="US DOE Joint Genome Institute (JGI-PGF)"/>
            <person name="Walter F."/>
            <person name="Albersmeier A."/>
            <person name="Kalinowski J."/>
            <person name="Ruckert C."/>
        </authorList>
    </citation>
    <scope>NUCLEOTIDE SEQUENCE</scope>
    <source>
        <strain evidence="2">JCM 3276</strain>
    </source>
</reference>
<protein>
    <submittedName>
        <fullName evidence="2">Uncharacterized protein</fullName>
    </submittedName>
</protein>
<feature type="compositionally biased region" description="Pro residues" evidence="1">
    <location>
        <begin position="71"/>
        <end position="83"/>
    </location>
</feature>
<dbReference type="AlphaFoldDB" id="A0A918LJJ0"/>
<dbReference type="EMBL" id="BMRB01000009">
    <property type="protein sequence ID" value="GGS57348.1"/>
    <property type="molecule type" value="Genomic_DNA"/>
</dbReference>
<accession>A0A918LJJ0</accession>
<evidence type="ECO:0000313" key="2">
    <source>
        <dbReference type="EMBL" id="GGS57348.1"/>
    </source>
</evidence>
<organism evidence="2 3">
    <name type="scientific">Actinokineospora fastidiosa</name>
    <dbReference type="NCBI Taxonomy" id="1816"/>
    <lineage>
        <taxon>Bacteria</taxon>
        <taxon>Bacillati</taxon>
        <taxon>Actinomycetota</taxon>
        <taxon>Actinomycetes</taxon>
        <taxon>Pseudonocardiales</taxon>
        <taxon>Pseudonocardiaceae</taxon>
        <taxon>Actinokineospora</taxon>
    </lineage>
</organism>
<dbReference type="PROSITE" id="PS51257">
    <property type="entry name" value="PROKAR_LIPOPROTEIN"/>
    <property type="match status" value="1"/>
</dbReference>
<feature type="region of interest" description="Disordered" evidence="1">
    <location>
        <begin position="19"/>
        <end position="124"/>
    </location>
</feature>
<keyword evidence="3" id="KW-1185">Reference proteome</keyword>